<accession>A0A0H2RUI8</accession>
<evidence type="ECO:0000313" key="3">
    <source>
        <dbReference type="Proteomes" id="UP000053477"/>
    </source>
</evidence>
<protein>
    <submittedName>
        <fullName evidence="2">Uncharacterized protein</fullName>
    </submittedName>
</protein>
<evidence type="ECO:0000313" key="2">
    <source>
        <dbReference type="EMBL" id="KLO15257.1"/>
    </source>
</evidence>
<evidence type="ECO:0000256" key="1">
    <source>
        <dbReference type="SAM" id="MobiDB-lite"/>
    </source>
</evidence>
<keyword evidence="3" id="KW-1185">Reference proteome</keyword>
<dbReference type="InParanoid" id="A0A0H2RUI8"/>
<feature type="region of interest" description="Disordered" evidence="1">
    <location>
        <begin position="97"/>
        <end position="118"/>
    </location>
</feature>
<feature type="region of interest" description="Disordered" evidence="1">
    <location>
        <begin position="1"/>
        <end position="23"/>
    </location>
</feature>
<name>A0A0H2RUI8_9AGAM</name>
<reference evidence="2 3" key="1">
    <citation type="submission" date="2015-04" db="EMBL/GenBank/DDBJ databases">
        <title>Complete genome sequence of Schizopora paradoxa KUC8140, a cosmopolitan wood degrader in East Asia.</title>
        <authorList>
            <consortium name="DOE Joint Genome Institute"/>
            <person name="Min B."/>
            <person name="Park H."/>
            <person name="Jang Y."/>
            <person name="Kim J.-J."/>
            <person name="Kim K.H."/>
            <person name="Pangilinan J."/>
            <person name="Lipzen A."/>
            <person name="Riley R."/>
            <person name="Grigoriev I.V."/>
            <person name="Spatafora J.W."/>
            <person name="Choi I.-G."/>
        </authorList>
    </citation>
    <scope>NUCLEOTIDE SEQUENCE [LARGE SCALE GENOMIC DNA]</scope>
    <source>
        <strain evidence="2 3">KUC8140</strain>
    </source>
</reference>
<proteinExistence type="predicted"/>
<dbReference type="Proteomes" id="UP000053477">
    <property type="component" value="Unassembled WGS sequence"/>
</dbReference>
<sequence length="155" mass="17343">MDKRRRSGGGMNSQNDDVDPLPTPLVEREIYAKKPTNKGNDFGDCANNSPSFDNLISVNNWSAENGGLDLKRTYKNRNGRARYNRVILSYDADTPLLGNGGLETKPTKARTGHSSSPIEVTKKPLTELSNDSFRRAMKAYFRTMAKEWTLFKGNP</sequence>
<gene>
    <name evidence="2" type="ORF">SCHPADRAFT_927295</name>
</gene>
<dbReference type="AlphaFoldDB" id="A0A0H2RUI8"/>
<organism evidence="2 3">
    <name type="scientific">Schizopora paradoxa</name>
    <dbReference type="NCBI Taxonomy" id="27342"/>
    <lineage>
        <taxon>Eukaryota</taxon>
        <taxon>Fungi</taxon>
        <taxon>Dikarya</taxon>
        <taxon>Basidiomycota</taxon>
        <taxon>Agaricomycotina</taxon>
        <taxon>Agaricomycetes</taxon>
        <taxon>Hymenochaetales</taxon>
        <taxon>Schizoporaceae</taxon>
        <taxon>Schizopora</taxon>
    </lineage>
</organism>
<dbReference type="EMBL" id="KQ085932">
    <property type="protein sequence ID" value="KLO15257.1"/>
    <property type="molecule type" value="Genomic_DNA"/>
</dbReference>